<dbReference type="HOGENOM" id="CLU_215664_0_0_9"/>
<name>I2C1Y4_BACAY</name>
<gene>
    <name evidence="1" type="ORF">MUS_0587</name>
</gene>
<evidence type="ECO:0000313" key="2">
    <source>
        <dbReference type="Proteomes" id="UP000002878"/>
    </source>
</evidence>
<accession>I2C1Y4</accession>
<reference evidence="1 2" key="1">
    <citation type="journal article" date="2012" name="J. Biotechnol.">
        <title>Genome sequence of the plant growth promoting strain Bacillus amyloliquefaciens subsp. plantarum B9601-Y2 and expression of mersacidin and other secondary metabolites.</title>
        <authorList>
            <person name="He P."/>
            <person name="Hao K."/>
            <person name="Blom J."/>
            <person name="Ruckert C."/>
            <person name="Vater J."/>
            <person name="Mao Z."/>
            <person name="Wu Y."/>
            <person name="Hou M."/>
            <person name="He P."/>
            <person name="He Y."/>
            <person name="Borriss R."/>
        </authorList>
    </citation>
    <scope>NUCLEOTIDE SEQUENCE [LARGE SCALE GENOMIC DNA]</scope>
    <source>
        <strain evidence="1">Y2</strain>
    </source>
</reference>
<dbReference type="EMBL" id="CP003332">
    <property type="protein sequence ID" value="AFJ60658.1"/>
    <property type="molecule type" value="Genomic_DNA"/>
</dbReference>
<evidence type="ECO:0000313" key="1">
    <source>
        <dbReference type="EMBL" id="AFJ60658.1"/>
    </source>
</evidence>
<dbReference type="AlphaFoldDB" id="I2C1Y4"/>
<sequence length="38" mass="4529">MCTFCEQFHLMKGNKERFEELGEMTGHLFVLPKKRKGK</sequence>
<organism evidence="1 2">
    <name type="scientific">Bacillus amyloliquefaciens (strain Y2)</name>
    <name type="common">Bacillus amyloliquefaciens subsp. plantarum (strain B9601-Y2)</name>
    <dbReference type="NCBI Taxonomy" id="1155777"/>
    <lineage>
        <taxon>Bacteria</taxon>
        <taxon>Bacillati</taxon>
        <taxon>Bacillota</taxon>
        <taxon>Bacilli</taxon>
        <taxon>Bacillales</taxon>
        <taxon>Bacillaceae</taxon>
        <taxon>Bacillus</taxon>
        <taxon>Bacillus amyloliquefaciens group</taxon>
    </lineage>
</organism>
<proteinExistence type="predicted"/>
<dbReference type="PATRIC" id="fig|1126211.3.peg.569"/>
<dbReference type="KEGG" id="bqy:MUS_0587"/>
<dbReference type="Proteomes" id="UP000002878">
    <property type="component" value="Chromosome"/>
</dbReference>
<protein>
    <submittedName>
        <fullName evidence="1">Uncharacterized protein</fullName>
    </submittedName>
</protein>